<protein>
    <submittedName>
        <fullName evidence="1">Uncharacterized protein</fullName>
    </submittedName>
</protein>
<sequence>MILLLAAANASLIWVKRCKLLFGRNKEGEGSRESSDGFPLSSRGSEALLSESRLTSETLKLGKFEETAMHYESKSKLPKIKFFTACKGQGLKKIKPMSAATARDNGDRDRTHCSTLLSCSWSLWTFASSSSLESPLLPTASLPRKPRFNFQHHLKKHHALQYSAVLCIPQKEANHSSLPSFPTLPNSPTRTTHL</sequence>
<name>A0A9Q0GXD0_9MAGN</name>
<evidence type="ECO:0000313" key="2">
    <source>
        <dbReference type="Proteomes" id="UP001141806"/>
    </source>
</evidence>
<dbReference type="AlphaFoldDB" id="A0A9Q0GXD0"/>
<dbReference type="EMBL" id="JAMYWD010000011">
    <property type="protein sequence ID" value="KAJ4955290.1"/>
    <property type="molecule type" value="Genomic_DNA"/>
</dbReference>
<organism evidence="1 2">
    <name type="scientific">Protea cynaroides</name>
    <dbReference type="NCBI Taxonomy" id="273540"/>
    <lineage>
        <taxon>Eukaryota</taxon>
        <taxon>Viridiplantae</taxon>
        <taxon>Streptophyta</taxon>
        <taxon>Embryophyta</taxon>
        <taxon>Tracheophyta</taxon>
        <taxon>Spermatophyta</taxon>
        <taxon>Magnoliopsida</taxon>
        <taxon>Proteales</taxon>
        <taxon>Proteaceae</taxon>
        <taxon>Protea</taxon>
    </lineage>
</organism>
<evidence type="ECO:0000313" key="1">
    <source>
        <dbReference type="EMBL" id="KAJ4955290.1"/>
    </source>
</evidence>
<comment type="caution">
    <text evidence="1">The sequence shown here is derived from an EMBL/GenBank/DDBJ whole genome shotgun (WGS) entry which is preliminary data.</text>
</comment>
<keyword evidence="2" id="KW-1185">Reference proteome</keyword>
<proteinExistence type="predicted"/>
<gene>
    <name evidence="1" type="ORF">NE237_012073</name>
</gene>
<dbReference type="Proteomes" id="UP001141806">
    <property type="component" value="Unassembled WGS sequence"/>
</dbReference>
<accession>A0A9Q0GXD0</accession>
<reference evidence="1" key="1">
    <citation type="journal article" date="2023" name="Plant J.">
        <title>The genome of the king protea, Protea cynaroides.</title>
        <authorList>
            <person name="Chang J."/>
            <person name="Duong T.A."/>
            <person name="Schoeman C."/>
            <person name="Ma X."/>
            <person name="Roodt D."/>
            <person name="Barker N."/>
            <person name="Li Z."/>
            <person name="Van de Peer Y."/>
            <person name="Mizrachi E."/>
        </authorList>
    </citation>
    <scope>NUCLEOTIDE SEQUENCE</scope>
    <source>
        <tissue evidence="1">Young leaves</tissue>
    </source>
</reference>